<feature type="transmembrane region" description="Helical" evidence="10">
    <location>
        <begin position="108"/>
        <end position="127"/>
    </location>
</feature>
<dbReference type="Pfam" id="PF01554">
    <property type="entry name" value="MatE"/>
    <property type="match status" value="2"/>
</dbReference>
<dbReference type="InterPro" id="IPR050222">
    <property type="entry name" value="MATE_MdtK"/>
</dbReference>
<dbReference type="PIRSF" id="PIRSF006603">
    <property type="entry name" value="DinF"/>
    <property type="match status" value="1"/>
</dbReference>
<evidence type="ECO:0000256" key="4">
    <source>
        <dbReference type="ARBA" id="ARBA00022475"/>
    </source>
</evidence>
<dbReference type="PANTHER" id="PTHR43298">
    <property type="entry name" value="MULTIDRUG RESISTANCE PROTEIN NORM-RELATED"/>
    <property type="match status" value="1"/>
</dbReference>
<evidence type="ECO:0000256" key="8">
    <source>
        <dbReference type="ARBA" id="ARBA00023136"/>
    </source>
</evidence>
<feature type="transmembrane region" description="Helical" evidence="10">
    <location>
        <begin position="368"/>
        <end position="387"/>
    </location>
</feature>
<keyword evidence="5 10" id="KW-0812">Transmembrane</keyword>
<name>A0ABS1WSK4_9GAMM</name>
<feature type="transmembrane region" description="Helical" evidence="10">
    <location>
        <begin position="64"/>
        <end position="87"/>
    </location>
</feature>
<feature type="transmembrane region" description="Helical" evidence="10">
    <location>
        <begin position="291"/>
        <end position="313"/>
    </location>
</feature>
<evidence type="ECO:0000256" key="6">
    <source>
        <dbReference type="ARBA" id="ARBA00022989"/>
    </source>
</evidence>
<keyword evidence="12" id="KW-1185">Reference proteome</keyword>
<dbReference type="CDD" id="cd13133">
    <property type="entry name" value="MATE_like_7"/>
    <property type="match status" value="1"/>
</dbReference>
<comment type="caution">
    <text evidence="11">The sequence shown here is derived from an EMBL/GenBank/DDBJ whole genome shotgun (WGS) entry which is preliminary data.</text>
</comment>
<protein>
    <recommendedName>
        <fullName evidence="9">Multidrug-efflux transporter</fullName>
    </recommendedName>
</protein>
<organism evidence="11 12">
    <name type="scientific">Steroidobacter gossypii</name>
    <dbReference type="NCBI Taxonomy" id="2805490"/>
    <lineage>
        <taxon>Bacteria</taxon>
        <taxon>Pseudomonadati</taxon>
        <taxon>Pseudomonadota</taxon>
        <taxon>Gammaproteobacteria</taxon>
        <taxon>Steroidobacterales</taxon>
        <taxon>Steroidobacteraceae</taxon>
        <taxon>Steroidobacter</taxon>
    </lineage>
</organism>
<dbReference type="InterPro" id="IPR002528">
    <property type="entry name" value="MATE_fam"/>
</dbReference>
<evidence type="ECO:0000256" key="7">
    <source>
        <dbReference type="ARBA" id="ARBA00023065"/>
    </source>
</evidence>
<keyword evidence="4" id="KW-1003">Cell membrane</keyword>
<sequence>MDAPPPSIASSSSLPAQRLDAAGRARVDVRAIIALAVPFAANSSIQAILNLTDTWFIGRISTSALAAIAAIHWPVIACIALFGGVGLAGQTLVAQSFGGRRLKRASQAGWMSAWAALVVVPVFWFIAMNGNALLNPFGLAPDVQSLAVQFWEPRMMGAPLGVALWGMVGFFNGIGRPKISFMVEALVCLSNAVFAPLFIFKLDLGIAGAAWATNCAQGLGLLVAVGIFISPRLNRMFHSRLMWRPRVSKLGAQLKLGLPMGMLIAADVLGFAMFQLMQVHLGTVDGAATQIVMMLTSISFMPAIGIAMAGTTLVGQSIGMGDRAWARRIGNSIIVMCMTYMGSIGLLLGLTAPWLIPTFVADNDPQALAVIQLGATLMWVAAAYQLFDGLNFACSFSLRGAGDATVPAICVLLLSWLIFVPLAHALSFEPGRGWVDGLPQFGLGALGGWLAALTYIILISFVLLLRWRSRAWERIRLR</sequence>
<dbReference type="InterPro" id="IPR048279">
    <property type="entry name" value="MdtK-like"/>
</dbReference>
<evidence type="ECO:0000256" key="1">
    <source>
        <dbReference type="ARBA" id="ARBA00004429"/>
    </source>
</evidence>
<comment type="subcellular location">
    <subcellularLocation>
        <location evidence="1">Cell inner membrane</location>
        <topology evidence="1">Multi-pass membrane protein</topology>
    </subcellularLocation>
</comment>
<reference evidence="11 12" key="1">
    <citation type="journal article" date="2021" name="Int. J. Syst. Evol. Microbiol.">
        <title>Steroidobacter gossypii sp. nov., isolated from soil of cotton cropping field.</title>
        <authorList>
            <person name="Huang R."/>
            <person name="Yang S."/>
            <person name="Zhen C."/>
            <person name="Liu W."/>
        </authorList>
    </citation>
    <scope>NUCLEOTIDE SEQUENCE [LARGE SCALE GENOMIC DNA]</scope>
    <source>
        <strain evidence="11 12">S1-65</strain>
    </source>
</reference>
<dbReference type="RefSeq" id="WP_203165911.1">
    <property type="nucleotide sequence ID" value="NZ_JAEVLS010000001.1"/>
</dbReference>
<keyword evidence="7" id="KW-0406">Ion transport</keyword>
<feature type="transmembrane region" description="Helical" evidence="10">
    <location>
        <begin position="206"/>
        <end position="229"/>
    </location>
</feature>
<evidence type="ECO:0000256" key="2">
    <source>
        <dbReference type="ARBA" id="ARBA00022448"/>
    </source>
</evidence>
<feature type="transmembrane region" description="Helical" evidence="10">
    <location>
        <begin position="250"/>
        <end position="271"/>
    </location>
</feature>
<dbReference type="Proteomes" id="UP000661077">
    <property type="component" value="Unassembled WGS sequence"/>
</dbReference>
<gene>
    <name evidence="11" type="ORF">JM946_04365</name>
</gene>
<feature type="transmembrane region" description="Helical" evidence="10">
    <location>
        <begin position="408"/>
        <end position="426"/>
    </location>
</feature>
<keyword evidence="2" id="KW-0813">Transport</keyword>
<dbReference type="NCBIfam" id="TIGR00797">
    <property type="entry name" value="matE"/>
    <property type="match status" value="1"/>
</dbReference>
<keyword evidence="6 10" id="KW-1133">Transmembrane helix</keyword>
<keyword evidence="3" id="KW-0050">Antiport</keyword>
<accession>A0ABS1WSK4</accession>
<feature type="transmembrane region" description="Helical" evidence="10">
    <location>
        <begin position="31"/>
        <end position="52"/>
    </location>
</feature>
<evidence type="ECO:0000256" key="3">
    <source>
        <dbReference type="ARBA" id="ARBA00022449"/>
    </source>
</evidence>
<feature type="transmembrane region" description="Helical" evidence="10">
    <location>
        <begin position="333"/>
        <end position="356"/>
    </location>
</feature>
<evidence type="ECO:0000313" key="11">
    <source>
        <dbReference type="EMBL" id="MBM0103961.1"/>
    </source>
</evidence>
<proteinExistence type="predicted"/>
<dbReference type="EMBL" id="JAEVLS010000001">
    <property type="protein sequence ID" value="MBM0103961.1"/>
    <property type="molecule type" value="Genomic_DNA"/>
</dbReference>
<feature type="transmembrane region" description="Helical" evidence="10">
    <location>
        <begin position="155"/>
        <end position="174"/>
    </location>
</feature>
<feature type="transmembrane region" description="Helical" evidence="10">
    <location>
        <begin position="446"/>
        <end position="467"/>
    </location>
</feature>
<evidence type="ECO:0000256" key="5">
    <source>
        <dbReference type="ARBA" id="ARBA00022692"/>
    </source>
</evidence>
<evidence type="ECO:0000313" key="12">
    <source>
        <dbReference type="Proteomes" id="UP000661077"/>
    </source>
</evidence>
<keyword evidence="8 10" id="KW-0472">Membrane</keyword>
<feature type="transmembrane region" description="Helical" evidence="10">
    <location>
        <begin position="181"/>
        <end position="200"/>
    </location>
</feature>
<dbReference type="PANTHER" id="PTHR43298:SF2">
    <property type="entry name" value="FMN_FAD EXPORTER YEEO-RELATED"/>
    <property type="match status" value="1"/>
</dbReference>
<evidence type="ECO:0000256" key="10">
    <source>
        <dbReference type="SAM" id="Phobius"/>
    </source>
</evidence>
<evidence type="ECO:0000256" key="9">
    <source>
        <dbReference type="ARBA" id="ARBA00031636"/>
    </source>
</evidence>